<name>A0A0A9DS20_ARUDO</name>
<accession>A0A0A9DS20</accession>
<reference evidence="1" key="1">
    <citation type="submission" date="2014-09" db="EMBL/GenBank/DDBJ databases">
        <authorList>
            <person name="Magalhaes I.L.F."/>
            <person name="Oliveira U."/>
            <person name="Santos F.R."/>
            <person name="Vidigal T.H.D.A."/>
            <person name="Brescovit A.D."/>
            <person name="Santos A.J."/>
        </authorList>
    </citation>
    <scope>NUCLEOTIDE SEQUENCE</scope>
    <source>
        <tissue evidence="1">Shoot tissue taken approximately 20 cm above the soil surface</tissue>
    </source>
</reference>
<proteinExistence type="predicted"/>
<evidence type="ECO:0000313" key="1">
    <source>
        <dbReference type="EMBL" id="JAD90571.1"/>
    </source>
</evidence>
<reference evidence="1" key="2">
    <citation type="journal article" date="2015" name="Data Brief">
        <title>Shoot transcriptome of the giant reed, Arundo donax.</title>
        <authorList>
            <person name="Barrero R.A."/>
            <person name="Guerrero F.D."/>
            <person name="Moolhuijzen P."/>
            <person name="Goolsby J.A."/>
            <person name="Tidwell J."/>
            <person name="Bellgard S.E."/>
            <person name="Bellgard M.I."/>
        </authorList>
    </citation>
    <scope>NUCLEOTIDE SEQUENCE</scope>
    <source>
        <tissue evidence="1">Shoot tissue taken approximately 20 cm above the soil surface</tissue>
    </source>
</reference>
<dbReference type="EMBL" id="GBRH01207324">
    <property type="protein sequence ID" value="JAD90571.1"/>
    <property type="molecule type" value="Transcribed_RNA"/>
</dbReference>
<organism evidence="1">
    <name type="scientific">Arundo donax</name>
    <name type="common">Giant reed</name>
    <name type="synonym">Donax arundinaceus</name>
    <dbReference type="NCBI Taxonomy" id="35708"/>
    <lineage>
        <taxon>Eukaryota</taxon>
        <taxon>Viridiplantae</taxon>
        <taxon>Streptophyta</taxon>
        <taxon>Embryophyta</taxon>
        <taxon>Tracheophyta</taxon>
        <taxon>Spermatophyta</taxon>
        <taxon>Magnoliopsida</taxon>
        <taxon>Liliopsida</taxon>
        <taxon>Poales</taxon>
        <taxon>Poaceae</taxon>
        <taxon>PACMAD clade</taxon>
        <taxon>Arundinoideae</taxon>
        <taxon>Arundineae</taxon>
        <taxon>Arundo</taxon>
    </lineage>
</organism>
<dbReference type="AlphaFoldDB" id="A0A0A9DS20"/>
<protein>
    <submittedName>
        <fullName evidence="1">Uncharacterized protein</fullName>
    </submittedName>
</protein>
<sequence length="75" mass="8689">MDLSHPILQTWAQLTLYQAFHLHACLFSSWTFQVWWVQLHGFLLMSPCAPKKGMKLHLCSQFLLDDVDEGVNVLC</sequence>